<dbReference type="InterPro" id="IPR022488">
    <property type="entry name" value="PPK2-related"/>
</dbReference>
<protein>
    <submittedName>
        <fullName evidence="4">PPK2 family polyphosphate--nucleotide phosphotransferase</fullName>
    </submittedName>
</protein>
<dbReference type="NCBIfam" id="TIGR03709">
    <property type="entry name" value="PPK2_rel_1"/>
    <property type="match status" value="1"/>
</dbReference>
<proteinExistence type="predicted"/>
<feature type="domain" description="Polyphosphate kinase-2-related" evidence="3">
    <location>
        <begin position="50"/>
        <end position="267"/>
    </location>
</feature>
<keyword evidence="1" id="KW-0808">Transferase</keyword>
<evidence type="ECO:0000313" key="4">
    <source>
        <dbReference type="EMBL" id="UQN14594.1"/>
    </source>
</evidence>
<gene>
    <name evidence="4" type="ORF">M3M28_11175</name>
</gene>
<accession>A0ABY4MXT5</accession>
<evidence type="ECO:0000259" key="3">
    <source>
        <dbReference type="Pfam" id="PF03976"/>
    </source>
</evidence>
<dbReference type="Gene3D" id="3.40.50.300">
    <property type="entry name" value="P-loop containing nucleotide triphosphate hydrolases"/>
    <property type="match status" value="1"/>
</dbReference>
<dbReference type="PANTHER" id="PTHR34383:SF3">
    <property type="entry name" value="POLYPHOSPHATE:AMP PHOSPHOTRANSFERASE"/>
    <property type="match status" value="1"/>
</dbReference>
<dbReference type="InterPro" id="IPR027417">
    <property type="entry name" value="P-loop_NTPase"/>
</dbReference>
<reference evidence="4" key="1">
    <citation type="submission" date="2022-05" db="EMBL/GenBank/DDBJ databases">
        <title>Complete genome sequence of toluene-degrading Gulosibacter sediminis strain ACHW.36C.</title>
        <authorList>
            <person name="Wai A.C."/>
            <person name="Lai G.K."/>
            <person name="Griffin S.D."/>
            <person name="Leung F.C."/>
        </authorList>
    </citation>
    <scope>NUCLEOTIDE SEQUENCE [LARGE SCALE GENOMIC DNA]</scope>
    <source>
        <strain evidence="4">ACHW.36C</strain>
    </source>
</reference>
<dbReference type="InterPro" id="IPR022300">
    <property type="entry name" value="PPK2-rel_1"/>
</dbReference>
<dbReference type="EMBL" id="CP097160">
    <property type="protein sequence ID" value="UQN14594.1"/>
    <property type="molecule type" value="Genomic_DNA"/>
</dbReference>
<evidence type="ECO:0000256" key="2">
    <source>
        <dbReference type="ARBA" id="ARBA00022777"/>
    </source>
</evidence>
<sequence length="293" mass="33899">MADITDYIDLEDALRARITDDQFSIGDLAPDETPGFTAKKNEKEIGEELLTVRDKELADLQERMYAKARADDPNAPSVLFVLQGMDSAGKGGIIRHVFGSVDPQGLQLASFKRPTEEELAHDFLWRIEKQVPKPGFIGVFDRSHYEDVLVQRVRSLAPEEEIERRYGAIVDFERGLVAAGTKVVKVFLHISKDEQEERLRERIERDDKHWKYNPGDIDERELWDEYQQAYEIAIQRTSTPEAPWWIVPADRKWFSRLFVKGLLLNTLRGLELDWPEADFDPKTELKRLKDSSK</sequence>
<dbReference type="PANTHER" id="PTHR34383">
    <property type="entry name" value="POLYPHOSPHATE:AMP PHOSPHOTRANSFERASE-RELATED"/>
    <property type="match status" value="1"/>
</dbReference>
<evidence type="ECO:0000256" key="1">
    <source>
        <dbReference type="ARBA" id="ARBA00022679"/>
    </source>
</evidence>
<dbReference type="PIRSF" id="PIRSF028756">
    <property type="entry name" value="PPK2_prd"/>
    <property type="match status" value="1"/>
</dbReference>
<dbReference type="InterPro" id="IPR016898">
    <property type="entry name" value="Polyphosphate_phosphotransfera"/>
</dbReference>
<keyword evidence="2" id="KW-0418">Kinase</keyword>
<dbReference type="SUPFAM" id="SSF52540">
    <property type="entry name" value="P-loop containing nucleoside triphosphate hydrolases"/>
    <property type="match status" value="1"/>
</dbReference>
<dbReference type="Pfam" id="PF03976">
    <property type="entry name" value="PPK2"/>
    <property type="match status" value="1"/>
</dbReference>
<name>A0ABY4MXT5_9MICO</name>
<organism evidence="4">
    <name type="scientific">Gulosibacter sediminis</name>
    <dbReference type="NCBI Taxonomy" id="1729695"/>
    <lineage>
        <taxon>Bacteria</taxon>
        <taxon>Bacillati</taxon>
        <taxon>Actinomycetota</taxon>
        <taxon>Actinomycetes</taxon>
        <taxon>Micrococcales</taxon>
        <taxon>Microbacteriaceae</taxon>
        <taxon>Gulosibacter</taxon>
    </lineage>
</organism>